<keyword evidence="1" id="KW-0255">Endonuclease</keyword>
<sequence>MPSNPHHRTVEAEQYRRLYRTAAWQRLRLAQLRSQPLCERCLCDDVVEVATVVHHRIAHKGDEHLFWDPENLESVCAPHHDTLIQREEARGYTIGSDINGRPVDPAHPWNRS</sequence>
<dbReference type="InterPro" id="IPR003615">
    <property type="entry name" value="HNH_nuc"/>
</dbReference>
<protein>
    <submittedName>
        <fullName evidence="1">HNH endonuclease</fullName>
    </submittedName>
</protein>
<organism evidence="1 2">
    <name type="scientific">Mesorhizobium alhagi CCNWXJ12-2</name>
    <dbReference type="NCBI Taxonomy" id="1107882"/>
    <lineage>
        <taxon>Bacteria</taxon>
        <taxon>Pseudomonadati</taxon>
        <taxon>Pseudomonadota</taxon>
        <taxon>Alphaproteobacteria</taxon>
        <taxon>Hyphomicrobiales</taxon>
        <taxon>Phyllobacteriaceae</taxon>
        <taxon>Allomesorhizobium</taxon>
    </lineage>
</organism>
<evidence type="ECO:0000313" key="1">
    <source>
        <dbReference type="EMBL" id="EHK56786.1"/>
    </source>
</evidence>
<dbReference type="Proteomes" id="UP000003250">
    <property type="component" value="Unassembled WGS sequence"/>
</dbReference>
<dbReference type="AlphaFoldDB" id="H0HR52"/>
<keyword evidence="1" id="KW-0540">Nuclease</keyword>
<reference evidence="1 2" key="1">
    <citation type="journal article" date="2012" name="J. Bacteriol.">
        <title>Draft Genome Sequence of Mesorhizobium alhagi CCNWXJ12-2T, a Novel Salt-Resistant Species Isolated from the Desert of Northwestern China.</title>
        <authorList>
            <person name="Zhou M."/>
            <person name="Chen W."/>
            <person name="Chen H."/>
            <person name="Wei G."/>
        </authorList>
    </citation>
    <scope>NUCLEOTIDE SEQUENCE [LARGE SCALE GENOMIC DNA]</scope>
    <source>
        <strain evidence="1 2">CCNWXJ12-2</strain>
    </source>
</reference>
<keyword evidence="1" id="KW-0378">Hydrolase</keyword>
<dbReference type="PANTHER" id="PTHR41286:SF1">
    <property type="entry name" value="HNH NUCLEASE YAJD-RELATED"/>
    <property type="match status" value="1"/>
</dbReference>
<dbReference type="GO" id="GO:0004519">
    <property type="term" value="F:endonuclease activity"/>
    <property type="evidence" value="ECO:0007669"/>
    <property type="project" value="UniProtKB-KW"/>
</dbReference>
<accession>H0HR52</accession>
<keyword evidence="2" id="KW-1185">Reference proteome</keyword>
<dbReference type="EMBL" id="AHAM01000099">
    <property type="protein sequence ID" value="EHK56786.1"/>
    <property type="molecule type" value="Genomic_DNA"/>
</dbReference>
<gene>
    <name evidence="1" type="ORF">MAXJ12_13176</name>
</gene>
<name>H0HR52_9HYPH</name>
<dbReference type="CDD" id="cd00085">
    <property type="entry name" value="HNHc"/>
    <property type="match status" value="1"/>
</dbReference>
<evidence type="ECO:0000313" key="2">
    <source>
        <dbReference type="Proteomes" id="UP000003250"/>
    </source>
</evidence>
<dbReference type="GO" id="GO:0005829">
    <property type="term" value="C:cytosol"/>
    <property type="evidence" value="ECO:0007669"/>
    <property type="project" value="TreeGrafter"/>
</dbReference>
<dbReference type="PANTHER" id="PTHR41286">
    <property type="entry name" value="HNH NUCLEASE YAJD-RELATED"/>
    <property type="match status" value="1"/>
</dbReference>
<proteinExistence type="predicted"/>
<dbReference type="OrthoDB" id="5292295at2"/>
<dbReference type="RefSeq" id="WP_008836262.1">
    <property type="nucleotide sequence ID" value="NZ_AHAM01000099.1"/>
</dbReference>
<dbReference type="PATRIC" id="fig|1107882.3.peg.2578"/>